<dbReference type="SUPFAM" id="SSF56281">
    <property type="entry name" value="Metallo-hydrolase/oxidoreductase"/>
    <property type="match status" value="1"/>
</dbReference>
<dbReference type="OrthoDB" id="367237at2"/>
<accession>A0A0N8GRL1</accession>
<proteinExistence type="predicted"/>
<gene>
    <name evidence="2" type="ORF">SE18_12655</name>
</gene>
<evidence type="ECO:0000259" key="1">
    <source>
        <dbReference type="SMART" id="SM00849"/>
    </source>
</evidence>
<dbReference type="Proteomes" id="UP000050277">
    <property type="component" value="Unassembled WGS sequence"/>
</dbReference>
<dbReference type="Pfam" id="PF00753">
    <property type="entry name" value="Lactamase_B"/>
    <property type="match status" value="1"/>
</dbReference>
<dbReference type="RefSeq" id="WP_054534818.1">
    <property type="nucleotide sequence ID" value="NZ_LGKP01000021.1"/>
</dbReference>
<evidence type="ECO:0000313" key="3">
    <source>
        <dbReference type="Proteomes" id="UP000050277"/>
    </source>
</evidence>
<dbReference type="InterPro" id="IPR001279">
    <property type="entry name" value="Metallo-B-lactamas"/>
</dbReference>
<dbReference type="PANTHER" id="PTHR42951:SF17">
    <property type="entry name" value="METALLO-BETA-LACTAMASE DOMAIN-CONTAINING PROTEIN"/>
    <property type="match status" value="1"/>
</dbReference>
<reference evidence="2 3" key="1">
    <citation type="submission" date="2015-07" db="EMBL/GenBank/DDBJ databases">
        <title>Whole genome sequence of Herpetosiphon geysericola DSM 7119.</title>
        <authorList>
            <person name="Hemp J."/>
            <person name="Ward L.M."/>
            <person name="Pace L.A."/>
            <person name="Fischer W.W."/>
        </authorList>
    </citation>
    <scope>NUCLEOTIDE SEQUENCE [LARGE SCALE GENOMIC DNA]</scope>
    <source>
        <strain evidence="2 3">DSM 7119</strain>
    </source>
</reference>
<dbReference type="AlphaFoldDB" id="A0A0N8GRL1"/>
<feature type="domain" description="Metallo-beta-lactamase" evidence="1">
    <location>
        <begin position="12"/>
        <end position="187"/>
    </location>
</feature>
<dbReference type="PANTHER" id="PTHR42951">
    <property type="entry name" value="METALLO-BETA-LACTAMASE DOMAIN-CONTAINING"/>
    <property type="match status" value="1"/>
</dbReference>
<comment type="caution">
    <text evidence="2">The sequence shown here is derived from an EMBL/GenBank/DDBJ whole genome shotgun (WGS) entry which is preliminary data.</text>
</comment>
<sequence>MTSTIINVGYDETNYYLIGATDGFLMLDVGWPGTLAKLLAQLKRQAIALTTIRYLLVTHYHPDHAGLVQELKAHGVQLVVIEQQRAAIPILKTYIKPQYQYQEITFDQTIVLRVEATRQWLASIGIAGEIILTPGHSDDSVSLILDNGIAFIGDLHPYASYTEDPALIEQSWQELQKRGVTLVYPGHGGCRPLF</sequence>
<dbReference type="SMART" id="SM00849">
    <property type="entry name" value="Lactamase_B"/>
    <property type="match status" value="1"/>
</dbReference>
<keyword evidence="3" id="KW-1185">Reference proteome</keyword>
<dbReference type="STRING" id="70996.SE18_12655"/>
<dbReference type="Gene3D" id="3.60.15.10">
    <property type="entry name" value="Ribonuclease Z/Hydroxyacylglutathione hydrolase-like"/>
    <property type="match status" value="1"/>
</dbReference>
<dbReference type="InterPro" id="IPR036866">
    <property type="entry name" value="RibonucZ/Hydroxyglut_hydro"/>
</dbReference>
<protein>
    <recommendedName>
        <fullName evidence="1">Metallo-beta-lactamase domain-containing protein</fullName>
    </recommendedName>
</protein>
<dbReference type="EMBL" id="LGKP01000021">
    <property type="protein sequence ID" value="KPL86802.1"/>
    <property type="molecule type" value="Genomic_DNA"/>
</dbReference>
<dbReference type="InterPro" id="IPR050855">
    <property type="entry name" value="NDM-1-like"/>
</dbReference>
<organism evidence="2 3">
    <name type="scientific">Herpetosiphon geysericola</name>
    <dbReference type="NCBI Taxonomy" id="70996"/>
    <lineage>
        <taxon>Bacteria</taxon>
        <taxon>Bacillati</taxon>
        <taxon>Chloroflexota</taxon>
        <taxon>Chloroflexia</taxon>
        <taxon>Herpetosiphonales</taxon>
        <taxon>Herpetosiphonaceae</taxon>
        <taxon>Herpetosiphon</taxon>
    </lineage>
</organism>
<evidence type="ECO:0000313" key="2">
    <source>
        <dbReference type="EMBL" id="KPL86802.1"/>
    </source>
</evidence>
<name>A0A0N8GRL1_9CHLR</name>